<dbReference type="KEGG" id="pseg:D3H65_22415"/>
<dbReference type="Proteomes" id="UP000263900">
    <property type="component" value="Chromosome"/>
</dbReference>
<evidence type="ECO:0000259" key="2">
    <source>
        <dbReference type="Pfam" id="PF11954"/>
    </source>
</evidence>
<dbReference type="OrthoDB" id="1522765at2"/>
<keyword evidence="3" id="KW-0378">Hydrolase</keyword>
<evidence type="ECO:0000313" key="3">
    <source>
        <dbReference type="EMBL" id="AXY76583.1"/>
    </source>
</evidence>
<sequence length="512" mass="57300">MRKTIFPRLGMLAILLACTIYGYTQASMVPAFITDSLDTYVERALKDWQIPGVAVCVVKDGKVVVMKGYGVQEAGTNNKVDTNTLFMIGSNSKAFTATALTMLDADKKLSLDDHVQKWLPDFKLYDPWVAKEANIRDLLCHRLGFETFQGDFMYFDSDLTLQEVREKFGKVKPEYSFRSKWGYTNAAFMTAGEIIPKASGKTWAEFLRERIFTPLNMTHTLALSKEILTASNKASAHTVDKGVLKKIPYGNIDNMAPAGAISSSVSDMSHWLLMLLNNGKYHDKQVVSPGAIGQTRLPHSILGNGGHMFNKAHFSLYGLGWFLEEYSGRKFVGHTGGVNGFVTSVAMVPEEKLGIIVFTNTDANNFYEALRYEIMDAYLGLPYRNYSNVYLGFSKGQEKQTADWLKKKQDTIATKPATGLALTAYAGDYAHEVYGKMSIKPENGKLVARFEHHKGRYATLEPLGGNRFLATYSEALYGIKEWPFTVDKGKVKSVTVTMADFVEFTPYEFYKK</sequence>
<dbReference type="PANTHER" id="PTHR46825:SF15">
    <property type="entry name" value="BETA-LACTAMASE-RELATED DOMAIN-CONTAINING PROTEIN"/>
    <property type="match status" value="1"/>
</dbReference>
<protein>
    <submittedName>
        <fullName evidence="3">Serine hydrolase</fullName>
    </submittedName>
</protein>
<name>A0A3B7MT72_9BACT</name>
<organism evidence="3 4">
    <name type="scientific">Paraflavitalea soli</name>
    <dbReference type="NCBI Taxonomy" id="2315862"/>
    <lineage>
        <taxon>Bacteria</taxon>
        <taxon>Pseudomonadati</taxon>
        <taxon>Bacteroidota</taxon>
        <taxon>Chitinophagia</taxon>
        <taxon>Chitinophagales</taxon>
        <taxon>Chitinophagaceae</taxon>
        <taxon>Paraflavitalea</taxon>
    </lineage>
</organism>
<dbReference type="SUPFAM" id="SSF56601">
    <property type="entry name" value="beta-lactamase/transpeptidase-like"/>
    <property type="match status" value="1"/>
</dbReference>
<dbReference type="Pfam" id="PF00144">
    <property type="entry name" value="Beta-lactamase"/>
    <property type="match status" value="1"/>
</dbReference>
<accession>A0A3B7MT72</accession>
<dbReference type="EMBL" id="CP032157">
    <property type="protein sequence ID" value="AXY76583.1"/>
    <property type="molecule type" value="Genomic_DNA"/>
</dbReference>
<dbReference type="AlphaFoldDB" id="A0A3B7MT72"/>
<dbReference type="InterPro" id="IPR050491">
    <property type="entry name" value="AmpC-like"/>
</dbReference>
<gene>
    <name evidence="3" type="ORF">D3H65_22415</name>
</gene>
<dbReference type="InterPro" id="IPR001466">
    <property type="entry name" value="Beta-lactam-related"/>
</dbReference>
<feature type="domain" description="Peptidase S12 Pab87-related C-terminal" evidence="2">
    <location>
        <begin position="419"/>
        <end position="500"/>
    </location>
</feature>
<evidence type="ECO:0000313" key="4">
    <source>
        <dbReference type="Proteomes" id="UP000263900"/>
    </source>
</evidence>
<dbReference type="InterPro" id="IPR021860">
    <property type="entry name" value="Peptidase_S12_Pab87-rel_C"/>
</dbReference>
<dbReference type="InterPro" id="IPR012338">
    <property type="entry name" value="Beta-lactam/transpept-like"/>
</dbReference>
<dbReference type="GO" id="GO:0016787">
    <property type="term" value="F:hydrolase activity"/>
    <property type="evidence" value="ECO:0007669"/>
    <property type="project" value="UniProtKB-KW"/>
</dbReference>
<dbReference type="RefSeq" id="WP_119052460.1">
    <property type="nucleotide sequence ID" value="NZ_CP032157.1"/>
</dbReference>
<dbReference type="Gene3D" id="2.40.128.600">
    <property type="match status" value="1"/>
</dbReference>
<dbReference type="PANTHER" id="PTHR46825">
    <property type="entry name" value="D-ALANYL-D-ALANINE-CARBOXYPEPTIDASE/ENDOPEPTIDASE AMPH"/>
    <property type="match status" value="1"/>
</dbReference>
<evidence type="ECO:0000259" key="1">
    <source>
        <dbReference type="Pfam" id="PF00144"/>
    </source>
</evidence>
<dbReference type="Gene3D" id="3.40.710.10">
    <property type="entry name" value="DD-peptidase/beta-lactamase superfamily"/>
    <property type="match status" value="1"/>
</dbReference>
<dbReference type="Pfam" id="PF11954">
    <property type="entry name" value="DUF3471"/>
    <property type="match status" value="1"/>
</dbReference>
<reference evidence="3 4" key="1">
    <citation type="submission" date="2018-09" db="EMBL/GenBank/DDBJ databases">
        <title>Genome sequencing of strain 6GH32-13.</title>
        <authorList>
            <person name="Weon H.-Y."/>
            <person name="Heo J."/>
            <person name="Kwon S.-W."/>
        </authorList>
    </citation>
    <scope>NUCLEOTIDE SEQUENCE [LARGE SCALE GENOMIC DNA]</scope>
    <source>
        <strain evidence="3 4">5GH32-13</strain>
    </source>
</reference>
<proteinExistence type="predicted"/>
<feature type="domain" description="Beta-lactamase-related" evidence="1">
    <location>
        <begin position="38"/>
        <end position="373"/>
    </location>
</feature>
<keyword evidence="4" id="KW-1185">Reference proteome</keyword>